<sequence length="214" mass="23852">MPAAHPSGLPGVSPGTPHRAIGAPSPNVNYADRFAFRYLAFTPTGQIGISRPWPTVPKHRLPGGFIEPLNDLASRDLSLEAAVQIEFMWTTGGRVRLREKPKEASQSGDTSNAPKWAPEPPIATSEEWQFVDNVGVRQITLCYIADFLPETNDPEGVTDEMLKKKEELWLGYMGVDEARKLIAAEGPKTPVGRWIKERDSWFLEMGLDWEANRK</sequence>
<evidence type="ECO:0000256" key="1">
    <source>
        <dbReference type="SAM" id="MobiDB-lite"/>
    </source>
</evidence>
<evidence type="ECO:0000313" key="2">
    <source>
        <dbReference type="EMBL" id="KAK0609462.1"/>
    </source>
</evidence>
<gene>
    <name evidence="2" type="ORF">B0T14DRAFT_343846</name>
</gene>
<accession>A0AA39W9K3</accession>
<evidence type="ECO:0000313" key="3">
    <source>
        <dbReference type="Proteomes" id="UP001175000"/>
    </source>
</evidence>
<feature type="region of interest" description="Disordered" evidence="1">
    <location>
        <begin position="1"/>
        <end position="24"/>
    </location>
</feature>
<organism evidence="2 3">
    <name type="scientific">Immersiella caudata</name>
    <dbReference type="NCBI Taxonomy" id="314043"/>
    <lineage>
        <taxon>Eukaryota</taxon>
        <taxon>Fungi</taxon>
        <taxon>Dikarya</taxon>
        <taxon>Ascomycota</taxon>
        <taxon>Pezizomycotina</taxon>
        <taxon>Sordariomycetes</taxon>
        <taxon>Sordariomycetidae</taxon>
        <taxon>Sordariales</taxon>
        <taxon>Lasiosphaeriaceae</taxon>
        <taxon>Immersiella</taxon>
    </lineage>
</organism>
<feature type="compositionally biased region" description="Polar residues" evidence="1">
    <location>
        <begin position="104"/>
        <end position="113"/>
    </location>
</feature>
<name>A0AA39W9K3_9PEZI</name>
<comment type="caution">
    <text evidence="2">The sequence shown here is derived from an EMBL/GenBank/DDBJ whole genome shotgun (WGS) entry which is preliminary data.</text>
</comment>
<dbReference type="AlphaFoldDB" id="A0AA39W9K3"/>
<reference evidence="2" key="1">
    <citation type="submission" date="2023-06" db="EMBL/GenBank/DDBJ databases">
        <title>Genome-scale phylogeny and comparative genomics of the fungal order Sordariales.</title>
        <authorList>
            <consortium name="Lawrence Berkeley National Laboratory"/>
            <person name="Hensen N."/>
            <person name="Bonometti L."/>
            <person name="Westerberg I."/>
            <person name="Brannstrom I.O."/>
            <person name="Guillou S."/>
            <person name="Cros-Aarteil S."/>
            <person name="Calhoun S."/>
            <person name="Haridas S."/>
            <person name="Kuo A."/>
            <person name="Mondo S."/>
            <person name="Pangilinan J."/>
            <person name="Riley R."/>
            <person name="Labutti K."/>
            <person name="Andreopoulos B."/>
            <person name="Lipzen A."/>
            <person name="Chen C."/>
            <person name="Yanf M."/>
            <person name="Daum C."/>
            <person name="Ng V."/>
            <person name="Clum A."/>
            <person name="Steindorff A."/>
            <person name="Ohm R."/>
            <person name="Martin F."/>
            <person name="Silar P."/>
            <person name="Natvig D."/>
            <person name="Lalanne C."/>
            <person name="Gautier V."/>
            <person name="Ament-Velasquez S.L."/>
            <person name="Kruys A."/>
            <person name="Hutchinson M.I."/>
            <person name="Powell A.J."/>
            <person name="Barry K."/>
            <person name="Miller A.N."/>
            <person name="Grigoriev I.V."/>
            <person name="Debuchy R."/>
            <person name="Gladieux P."/>
            <person name="Thoren M.H."/>
            <person name="Johannesson H."/>
        </authorList>
    </citation>
    <scope>NUCLEOTIDE SEQUENCE</scope>
    <source>
        <strain evidence="2">CBS 606.72</strain>
    </source>
</reference>
<dbReference type="Proteomes" id="UP001175000">
    <property type="component" value="Unassembled WGS sequence"/>
</dbReference>
<protein>
    <submittedName>
        <fullName evidence="2">Uncharacterized protein</fullName>
    </submittedName>
</protein>
<keyword evidence="3" id="KW-1185">Reference proteome</keyword>
<proteinExistence type="predicted"/>
<feature type="region of interest" description="Disordered" evidence="1">
    <location>
        <begin position="98"/>
        <end position="121"/>
    </location>
</feature>
<dbReference type="EMBL" id="JAULSU010000008">
    <property type="protein sequence ID" value="KAK0609462.1"/>
    <property type="molecule type" value="Genomic_DNA"/>
</dbReference>